<dbReference type="EMBL" id="JABFCX010000002">
    <property type="protein sequence ID" value="NNU15021.1"/>
    <property type="molecule type" value="Genomic_DNA"/>
</dbReference>
<feature type="region of interest" description="Disordered" evidence="1">
    <location>
        <begin position="28"/>
        <end position="66"/>
    </location>
</feature>
<proteinExistence type="predicted"/>
<evidence type="ECO:0000313" key="2">
    <source>
        <dbReference type="EMBL" id="NNU15021.1"/>
    </source>
</evidence>
<comment type="caution">
    <text evidence="2">The sequence shown here is derived from an EMBL/GenBank/DDBJ whole genome shotgun (WGS) entry which is preliminary data.</text>
</comment>
<evidence type="ECO:0000256" key="1">
    <source>
        <dbReference type="SAM" id="MobiDB-lite"/>
    </source>
</evidence>
<name>A0A7Y3W4B0_9PROT</name>
<reference evidence="2 3" key="1">
    <citation type="submission" date="2020-05" db="EMBL/GenBank/DDBJ databases">
        <title>Parvularcula mediterraneae sp. nov., isolated from polypropylene straw from shallow seawater of the seashore of Laganas in Zakynthos island, Greece.</title>
        <authorList>
            <person name="Szabo I."/>
            <person name="Al-Omari J."/>
            <person name="Rado J."/>
            <person name="Szerdahelyi G.S."/>
        </authorList>
    </citation>
    <scope>NUCLEOTIDE SEQUENCE [LARGE SCALE GENOMIC DNA]</scope>
    <source>
        <strain evidence="2 3">ZS-1/3</strain>
    </source>
</reference>
<evidence type="ECO:0000313" key="3">
    <source>
        <dbReference type="Proteomes" id="UP000536835"/>
    </source>
</evidence>
<protein>
    <submittedName>
        <fullName evidence="2">Uncharacterized protein</fullName>
    </submittedName>
</protein>
<dbReference type="RefSeq" id="WP_173196155.1">
    <property type="nucleotide sequence ID" value="NZ_JABFCX010000002.1"/>
</dbReference>
<dbReference type="Proteomes" id="UP000536835">
    <property type="component" value="Unassembled WGS sequence"/>
</dbReference>
<accession>A0A7Y3W4B0</accession>
<organism evidence="2 3">
    <name type="scientific">Parvularcula mediterranea</name>
    <dbReference type="NCBI Taxonomy" id="2732508"/>
    <lineage>
        <taxon>Bacteria</taxon>
        <taxon>Pseudomonadati</taxon>
        <taxon>Pseudomonadota</taxon>
        <taxon>Alphaproteobacteria</taxon>
        <taxon>Parvularculales</taxon>
        <taxon>Parvularculaceae</taxon>
        <taxon>Parvularcula</taxon>
    </lineage>
</organism>
<dbReference type="AlphaFoldDB" id="A0A7Y3W4B0"/>
<gene>
    <name evidence="2" type="ORF">HK107_01615</name>
</gene>
<sequence>MNALAAILATAAVAAGSVRLVKTLRRKLSEQDQGQRNPNRRKKSGTSHIDLEKDKETGVYGLRKRG</sequence>
<keyword evidence="3" id="KW-1185">Reference proteome</keyword>